<gene>
    <name evidence="2" type="ORF">V7S43_007310</name>
</gene>
<organism evidence="2 3">
    <name type="scientific">Phytophthora oleae</name>
    <dbReference type="NCBI Taxonomy" id="2107226"/>
    <lineage>
        <taxon>Eukaryota</taxon>
        <taxon>Sar</taxon>
        <taxon>Stramenopiles</taxon>
        <taxon>Oomycota</taxon>
        <taxon>Peronosporomycetes</taxon>
        <taxon>Peronosporales</taxon>
        <taxon>Peronosporaceae</taxon>
        <taxon>Phytophthora</taxon>
    </lineage>
</organism>
<reference evidence="2 3" key="1">
    <citation type="submission" date="2024-09" db="EMBL/GenBank/DDBJ databases">
        <title>Genome sequencing and assembly of Phytophthora oleae, isolate VK10A, causative agent of rot of olive drupes.</title>
        <authorList>
            <person name="Conti Taguali S."/>
            <person name="Riolo M."/>
            <person name="La Spada F."/>
            <person name="Cacciola S.O."/>
            <person name="Dionisio G."/>
        </authorList>
    </citation>
    <scope>NUCLEOTIDE SEQUENCE [LARGE SCALE GENOMIC DNA]</scope>
    <source>
        <strain evidence="2 3">VK10A</strain>
    </source>
</reference>
<evidence type="ECO:0000313" key="3">
    <source>
        <dbReference type="Proteomes" id="UP001632037"/>
    </source>
</evidence>
<feature type="compositionally biased region" description="Acidic residues" evidence="1">
    <location>
        <begin position="168"/>
        <end position="188"/>
    </location>
</feature>
<feature type="region of interest" description="Disordered" evidence="1">
    <location>
        <begin position="39"/>
        <end position="239"/>
    </location>
</feature>
<accession>A0ABD3FLH1</accession>
<feature type="compositionally biased region" description="Low complexity" evidence="1">
    <location>
        <begin position="39"/>
        <end position="63"/>
    </location>
</feature>
<dbReference type="EMBL" id="JBIMZQ010000013">
    <property type="protein sequence ID" value="KAL3667757.1"/>
    <property type="molecule type" value="Genomic_DNA"/>
</dbReference>
<dbReference type="Proteomes" id="UP001632037">
    <property type="component" value="Unassembled WGS sequence"/>
</dbReference>
<feature type="compositionally biased region" description="Low complexity" evidence="1">
    <location>
        <begin position="216"/>
        <end position="230"/>
    </location>
</feature>
<feature type="compositionally biased region" description="Basic and acidic residues" evidence="1">
    <location>
        <begin position="189"/>
        <end position="204"/>
    </location>
</feature>
<evidence type="ECO:0000256" key="1">
    <source>
        <dbReference type="SAM" id="MobiDB-lite"/>
    </source>
</evidence>
<evidence type="ECO:0000313" key="2">
    <source>
        <dbReference type="EMBL" id="KAL3667757.1"/>
    </source>
</evidence>
<comment type="caution">
    <text evidence="2">The sequence shown here is derived from an EMBL/GenBank/DDBJ whole genome shotgun (WGS) entry which is preliminary data.</text>
</comment>
<dbReference type="AlphaFoldDB" id="A0ABD3FLH1"/>
<name>A0ABD3FLH1_9STRA</name>
<feature type="compositionally biased region" description="Gly residues" evidence="1">
    <location>
        <begin position="205"/>
        <end position="215"/>
    </location>
</feature>
<feature type="compositionally biased region" description="Polar residues" evidence="1">
    <location>
        <begin position="70"/>
        <end position="84"/>
    </location>
</feature>
<proteinExistence type="predicted"/>
<keyword evidence="3" id="KW-1185">Reference proteome</keyword>
<feature type="compositionally biased region" description="Acidic residues" evidence="1">
    <location>
        <begin position="133"/>
        <end position="142"/>
    </location>
</feature>
<sequence>MERQARIAAEGTSDAALRDCTAAEADRGCLLAKRRAAQVQLNSLSSSLSPQAPAQSQRPSTAPDPHHATPVQQDQAQRGRSHSPSCRLPAHSQPQRGRSVPAGVRVPPAHGKKCGRSPTGPPLKRQRGPPVVEPDDDKEDDTVLAALTASRAAVRRKSSTGGTLEDPITLDDDDLDGDQNPLDQDEDRGDEHGPGDQKPPDQDGGRGGPGPGGFSPDGNDSSSSSGSSDGSSERRVHAQ</sequence>
<protein>
    <submittedName>
        <fullName evidence="2">Uncharacterized protein</fullName>
    </submittedName>
</protein>